<dbReference type="Proteomes" id="UP001524502">
    <property type="component" value="Unassembled WGS sequence"/>
</dbReference>
<keyword evidence="5" id="KW-1185">Reference proteome</keyword>
<dbReference type="PANTHER" id="PTHR43479">
    <property type="entry name" value="ACREF/ENVCD OPERON REPRESSOR-RELATED"/>
    <property type="match status" value="1"/>
</dbReference>
<evidence type="ECO:0000313" key="5">
    <source>
        <dbReference type="Proteomes" id="UP001524502"/>
    </source>
</evidence>
<reference evidence="4 5" key="1">
    <citation type="submission" date="2022-06" db="EMBL/GenBank/DDBJ databases">
        <title>Isolation of gut microbiota from human fecal samples.</title>
        <authorList>
            <person name="Pamer E.G."/>
            <person name="Barat B."/>
            <person name="Waligurski E."/>
            <person name="Medina S."/>
            <person name="Paddock L."/>
            <person name="Mostad J."/>
        </authorList>
    </citation>
    <scope>NUCLEOTIDE SEQUENCE [LARGE SCALE GENOMIC DNA]</scope>
    <source>
        <strain evidence="4 5">SL.3.17</strain>
    </source>
</reference>
<comment type="caution">
    <text evidence="4">The sequence shown here is derived from an EMBL/GenBank/DDBJ whole genome shotgun (WGS) entry which is preliminary data.</text>
</comment>
<dbReference type="Pfam" id="PF00440">
    <property type="entry name" value="TetR_N"/>
    <property type="match status" value="1"/>
</dbReference>
<evidence type="ECO:0000256" key="1">
    <source>
        <dbReference type="ARBA" id="ARBA00023125"/>
    </source>
</evidence>
<name>A0ABT1RTS4_9FIRM</name>
<sequence length="189" mass="21947">MNKQPEITDATRENFIQAFCELYKKMPIKKITVKEIAERAGYSRVTFYSYFSNPYDVLNYMEDVFINHVTEGISKSLLTDRKLDDFLITFVNLANDNCAYGSILLLKPFSTQFINRLKESMVPILFDLFHFSAENKKAAYIFEFYLPGIISVFSKWFCDKENMPLEELAHLIEGILKDGVLSLLEEMVS</sequence>
<dbReference type="SUPFAM" id="SSF46689">
    <property type="entry name" value="Homeodomain-like"/>
    <property type="match status" value="1"/>
</dbReference>
<evidence type="ECO:0000256" key="2">
    <source>
        <dbReference type="PROSITE-ProRule" id="PRU00335"/>
    </source>
</evidence>
<dbReference type="InterPro" id="IPR001647">
    <property type="entry name" value="HTH_TetR"/>
</dbReference>
<feature type="domain" description="HTH tetR-type" evidence="3">
    <location>
        <begin position="9"/>
        <end position="69"/>
    </location>
</feature>
<evidence type="ECO:0000259" key="3">
    <source>
        <dbReference type="PROSITE" id="PS50977"/>
    </source>
</evidence>
<keyword evidence="1 2" id="KW-0238">DNA-binding</keyword>
<accession>A0ABT1RTS4</accession>
<feature type="DNA-binding region" description="H-T-H motif" evidence="2">
    <location>
        <begin position="32"/>
        <end position="51"/>
    </location>
</feature>
<dbReference type="Gene3D" id="1.10.357.10">
    <property type="entry name" value="Tetracycline Repressor, domain 2"/>
    <property type="match status" value="1"/>
</dbReference>
<dbReference type="EMBL" id="JANFXK010000050">
    <property type="protein sequence ID" value="MCQ4638608.1"/>
    <property type="molecule type" value="Genomic_DNA"/>
</dbReference>
<organism evidence="4 5">
    <name type="scientific">Anaerovorax odorimutans</name>
    <dbReference type="NCBI Taxonomy" id="109327"/>
    <lineage>
        <taxon>Bacteria</taxon>
        <taxon>Bacillati</taxon>
        <taxon>Bacillota</taxon>
        <taxon>Clostridia</taxon>
        <taxon>Peptostreptococcales</taxon>
        <taxon>Anaerovoracaceae</taxon>
        <taxon>Anaerovorax</taxon>
    </lineage>
</organism>
<dbReference type="RefSeq" id="WP_256133814.1">
    <property type="nucleotide sequence ID" value="NZ_JANFXK010000050.1"/>
</dbReference>
<evidence type="ECO:0000313" key="4">
    <source>
        <dbReference type="EMBL" id="MCQ4638608.1"/>
    </source>
</evidence>
<proteinExistence type="predicted"/>
<dbReference type="InterPro" id="IPR050624">
    <property type="entry name" value="HTH-type_Tx_Regulator"/>
</dbReference>
<dbReference type="PROSITE" id="PS50977">
    <property type="entry name" value="HTH_TETR_2"/>
    <property type="match status" value="1"/>
</dbReference>
<protein>
    <submittedName>
        <fullName evidence="4">TetR/AcrR family transcriptional regulator</fullName>
    </submittedName>
</protein>
<gene>
    <name evidence="4" type="ORF">NE619_17910</name>
</gene>
<dbReference type="InterPro" id="IPR039532">
    <property type="entry name" value="TetR_C_Firmicutes"/>
</dbReference>
<dbReference type="PANTHER" id="PTHR43479:SF11">
    <property type="entry name" value="ACREF_ENVCD OPERON REPRESSOR-RELATED"/>
    <property type="match status" value="1"/>
</dbReference>
<dbReference type="InterPro" id="IPR009057">
    <property type="entry name" value="Homeodomain-like_sf"/>
</dbReference>
<dbReference type="Pfam" id="PF14278">
    <property type="entry name" value="TetR_C_8"/>
    <property type="match status" value="1"/>
</dbReference>